<comment type="caution">
    <text evidence="2">The sequence shown here is derived from an EMBL/GenBank/DDBJ whole genome shotgun (WGS) entry which is preliminary data.</text>
</comment>
<dbReference type="EMBL" id="CM026426">
    <property type="protein sequence ID" value="KAG0573077.1"/>
    <property type="molecule type" value="Genomic_DNA"/>
</dbReference>
<keyword evidence="3" id="KW-1185">Reference proteome</keyword>
<proteinExistence type="predicted"/>
<accession>A0A8T0HQK7</accession>
<dbReference type="AlphaFoldDB" id="A0A8T0HQK7"/>
<gene>
    <name evidence="2" type="ORF">KC19_VG146800</name>
</gene>
<protein>
    <recommendedName>
        <fullName evidence="4">Secreted protein</fullName>
    </recommendedName>
</protein>
<feature type="signal peptide" evidence="1">
    <location>
        <begin position="1"/>
        <end position="17"/>
    </location>
</feature>
<evidence type="ECO:0000313" key="3">
    <source>
        <dbReference type="Proteomes" id="UP000822688"/>
    </source>
</evidence>
<keyword evidence="1" id="KW-0732">Signal</keyword>
<feature type="chain" id="PRO_5035748847" description="Secreted protein" evidence="1">
    <location>
        <begin position="18"/>
        <end position="88"/>
    </location>
</feature>
<name>A0A8T0HQK7_CERPU</name>
<evidence type="ECO:0000256" key="1">
    <source>
        <dbReference type="SAM" id="SignalP"/>
    </source>
</evidence>
<sequence>MLGIGSLMHILLKLCLMRIICILKEDSFYFSCVYHFSFERVCCVCQRVKGIVLIQRINDVFREERVHIERDGTSKYRRRSLLDLTSSL</sequence>
<reference evidence="2" key="1">
    <citation type="submission" date="2020-06" db="EMBL/GenBank/DDBJ databases">
        <title>WGS assembly of Ceratodon purpureus strain R40.</title>
        <authorList>
            <person name="Carey S.B."/>
            <person name="Jenkins J."/>
            <person name="Shu S."/>
            <person name="Lovell J.T."/>
            <person name="Sreedasyam A."/>
            <person name="Maumus F."/>
            <person name="Tiley G.P."/>
            <person name="Fernandez-Pozo N."/>
            <person name="Barry K."/>
            <person name="Chen C."/>
            <person name="Wang M."/>
            <person name="Lipzen A."/>
            <person name="Daum C."/>
            <person name="Saski C.A."/>
            <person name="Payton A.C."/>
            <person name="Mcbreen J.C."/>
            <person name="Conrad R.E."/>
            <person name="Kollar L.M."/>
            <person name="Olsson S."/>
            <person name="Huttunen S."/>
            <person name="Landis J.B."/>
            <person name="Wickett N.J."/>
            <person name="Johnson M.G."/>
            <person name="Rensing S.A."/>
            <person name="Grimwood J."/>
            <person name="Schmutz J."/>
            <person name="Mcdaniel S.F."/>
        </authorList>
    </citation>
    <scope>NUCLEOTIDE SEQUENCE</scope>
    <source>
        <strain evidence="2">R40</strain>
    </source>
</reference>
<evidence type="ECO:0000313" key="2">
    <source>
        <dbReference type="EMBL" id="KAG0573077.1"/>
    </source>
</evidence>
<organism evidence="2 3">
    <name type="scientific">Ceratodon purpureus</name>
    <name type="common">Fire moss</name>
    <name type="synonym">Dicranum purpureum</name>
    <dbReference type="NCBI Taxonomy" id="3225"/>
    <lineage>
        <taxon>Eukaryota</taxon>
        <taxon>Viridiplantae</taxon>
        <taxon>Streptophyta</taxon>
        <taxon>Embryophyta</taxon>
        <taxon>Bryophyta</taxon>
        <taxon>Bryophytina</taxon>
        <taxon>Bryopsida</taxon>
        <taxon>Dicranidae</taxon>
        <taxon>Pseudoditrichales</taxon>
        <taxon>Ditrichaceae</taxon>
        <taxon>Ceratodon</taxon>
    </lineage>
</organism>
<evidence type="ECO:0008006" key="4">
    <source>
        <dbReference type="Google" id="ProtNLM"/>
    </source>
</evidence>
<dbReference type="Proteomes" id="UP000822688">
    <property type="component" value="Chromosome V"/>
</dbReference>